<sequence>MKTQLIIYPALVGMLFVACGEKEKNSYTEAMQEEVAMEPAAPIEPLGQHALVDTLLLPDPLKIILQKDEATSLENIKSLRKYNEEGTDYYEIVFVQPINGKDTITYDNLGKIKSPDLN</sequence>
<comment type="caution">
    <text evidence="1">The sequence shown here is derived from an EMBL/GenBank/DDBJ whole genome shotgun (WGS) entry which is preliminary data.</text>
</comment>
<name>A0ABS3C1P9_9BACT</name>
<evidence type="ECO:0008006" key="3">
    <source>
        <dbReference type="Google" id="ProtNLM"/>
    </source>
</evidence>
<reference evidence="1 2" key="1">
    <citation type="submission" date="2021-03" db="EMBL/GenBank/DDBJ databases">
        <title>novel species isolated from a fishpond in China.</title>
        <authorList>
            <person name="Lu H."/>
            <person name="Cai Z."/>
        </authorList>
    </citation>
    <scope>NUCLEOTIDE SEQUENCE [LARGE SCALE GENOMIC DNA]</scope>
    <source>
        <strain evidence="1 2">H41</strain>
    </source>
</reference>
<gene>
    <name evidence="1" type="ORF">J0A68_08735</name>
</gene>
<dbReference type="Proteomes" id="UP000664317">
    <property type="component" value="Unassembled WGS sequence"/>
</dbReference>
<organism evidence="1 2">
    <name type="scientific">Algoriphagus oliviformis</name>
    <dbReference type="NCBI Taxonomy" id="2811231"/>
    <lineage>
        <taxon>Bacteria</taxon>
        <taxon>Pseudomonadati</taxon>
        <taxon>Bacteroidota</taxon>
        <taxon>Cytophagia</taxon>
        <taxon>Cytophagales</taxon>
        <taxon>Cyclobacteriaceae</taxon>
        <taxon>Algoriphagus</taxon>
    </lineage>
</organism>
<evidence type="ECO:0000313" key="1">
    <source>
        <dbReference type="EMBL" id="MBN7811039.1"/>
    </source>
</evidence>
<accession>A0ABS3C1P9</accession>
<dbReference type="EMBL" id="JAFKCT010000003">
    <property type="protein sequence ID" value="MBN7811039.1"/>
    <property type="molecule type" value="Genomic_DNA"/>
</dbReference>
<dbReference type="PROSITE" id="PS51257">
    <property type="entry name" value="PROKAR_LIPOPROTEIN"/>
    <property type="match status" value="1"/>
</dbReference>
<proteinExistence type="predicted"/>
<keyword evidence="2" id="KW-1185">Reference proteome</keyword>
<dbReference type="RefSeq" id="WP_206577826.1">
    <property type="nucleotide sequence ID" value="NZ_JAFKCT010000003.1"/>
</dbReference>
<protein>
    <recommendedName>
        <fullName evidence="3">Lipoprotein</fullName>
    </recommendedName>
</protein>
<evidence type="ECO:0000313" key="2">
    <source>
        <dbReference type="Proteomes" id="UP000664317"/>
    </source>
</evidence>